<dbReference type="RefSeq" id="WP_128758517.1">
    <property type="nucleotide sequence ID" value="NZ_QOVM01000007.1"/>
</dbReference>
<feature type="transmembrane region" description="Helical" evidence="1">
    <location>
        <begin position="251"/>
        <end position="275"/>
    </location>
</feature>
<proteinExistence type="predicted"/>
<dbReference type="Proteomes" id="UP000289238">
    <property type="component" value="Unassembled WGS sequence"/>
</dbReference>
<keyword evidence="3" id="KW-1185">Reference proteome</keyword>
<comment type="caution">
    <text evidence="2">The sequence shown here is derived from an EMBL/GenBank/DDBJ whole genome shotgun (WGS) entry which is preliminary data.</text>
</comment>
<evidence type="ECO:0000313" key="3">
    <source>
        <dbReference type="Proteomes" id="UP000289238"/>
    </source>
</evidence>
<keyword evidence="1" id="KW-1133">Transmembrane helix</keyword>
<gene>
    <name evidence="2" type="ORF">DSM00_2762</name>
</gene>
<protein>
    <submittedName>
        <fullName evidence="2">Uncharacterized protein</fullName>
    </submittedName>
</protein>
<dbReference type="AlphaFoldDB" id="A0A4Q0P3N3"/>
<reference evidence="2 3" key="1">
    <citation type="submission" date="2018-07" db="EMBL/GenBank/DDBJ databases">
        <title>Leeuwenhoekiella genomics.</title>
        <authorList>
            <person name="Tahon G."/>
            <person name="Willems A."/>
        </authorList>
    </citation>
    <scope>NUCLEOTIDE SEQUENCE [LARGE SCALE GENOMIC DNA]</scope>
    <source>
        <strain evidence="2 3">LMG 22550</strain>
    </source>
</reference>
<dbReference type="OrthoDB" id="9554127at2"/>
<keyword evidence="1" id="KW-0472">Membrane</keyword>
<name>A0A4Q0P3N3_9FLAO</name>
<dbReference type="EMBL" id="QOVM01000007">
    <property type="protein sequence ID" value="RXG20658.1"/>
    <property type="molecule type" value="Genomic_DNA"/>
</dbReference>
<evidence type="ECO:0000256" key="1">
    <source>
        <dbReference type="SAM" id="Phobius"/>
    </source>
</evidence>
<feature type="transmembrane region" description="Helical" evidence="1">
    <location>
        <begin position="6"/>
        <end position="26"/>
    </location>
</feature>
<organism evidence="2 3">
    <name type="scientific">Leeuwenhoekiella aequorea</name>
    <dbReference type="NCBI Taxonomy" id="283736"/>
    <lineage>
        <taxon>Bacteria</taxon>
        <taxon>Pseudomonadati</taxon>
        <taxon>Bacteroidota</taxon>
        <taxon>Flavobacteriia</taxon>
        <taxon>Flavobacteriales</taxon>
        <taxon>Flavobacteriaceae</taxon>
        <taxon>Leeuwenhoekiella</taxon>
    </lineage>
</organism>
<accession>A0A4Q0P3N3</accession>
<feature type="transmembrane region" description="Helical" evidence="1">
    <location>
        <begin position="209"/>
        <end position="231"/>
    </location>
</feature>
<sequence length="302" mass="34679">METFIGTISGIIIGGLITVWASRYFYKKSVKAKTLSCFVQYISEILTNIDPEVKNNLEVDFKGQKVESLYQIQFVIANTGDIAIRNIISPLTLEIPNNGTILDANLIDIEPEGREVSLEISEPGNVSKLNFPLLNSGEFFIVKLLIKGEVPRPTEKEVDEDGIFSIYDRKGFNLYKFQITADDLPPVINSEPLPRDYSEFRSLYFDKTVIWGGLIFGAIAFLLAFVLYQLTYTTEELFIYRFKQFFSNFSFLKFSIIIAWLLTVFIAILAIFIPASEIRNLRPKKKLKFTLPKKHSRYFRPF</sequence>
<evidence type="ECO:0000313" key="2">
    <source>
        <dbReference type="EMBL" id="RXG20658.1"/>
    </source>
</evidence>
<keyword evidence="1" id="KW-0812">Transmembrane</keyword>